<evidence type="ECO:0000256" key="3">
    <source>
        <dbReference type="ARBA" id="ARBA00022989"/>
    </source>
</evidence>
<evidence type="ECO:0000256" key="5">
    <source>
        <dbReference type="SAM" id="Phobius"/>
    </source>
</evidence>
<evidence type="ECO:0008006" key="8">
    <source>
        <dbReference type="Google" id="ProtNLM"/>
    </source>
</evidence>
<evidence type="ECO:0000313" key="7">
    <source>
        <dbReference type="Proteomes" id="UP000801492"/>
    </source>
</evidence>
<keyword evidence="3 5" id="KW-1133">Transmembrane helix</keyword>
<proteinExistence type="predicted"/>
<name>A0A8K0G7W2_IGNLU</name>
<dbReference type="OrthoDB" id="71600at2759"/>
<keyword evidence="4 5" id="KW-0472">Membrane</keyword>
<dbReference type="SUPFAM" id="SSF48652">
    <property type="entry name" value="Tetraspanin"/>
    <property type="match status" value="1"/>
</dbReference>
<feature type="transmembrane region" description="Helical" evidence="5">
    <location>
        <begin position="28"/>
        <end position="51"/>
    </location>
</feature>
<keyword evidence="2 5" id="KW-0812">Transmembrane</keyword>
<accession>A0A8K0G7W2</accession>
<dbReference type="PANTHER" id="PTHR19282:SF456">
    <property type="entry name" value="CD63 MOLECULE"/>
    <property type="match status" value="1"/>
</dbReference>
<gene>
    <name evidence="6" type="ORF">ILUMI_17092</name>
</gene>
<evidence type="ECO:0000256" key="1">
    <source>
        <dbReference type="ARBA" id="ARBA00004141"/>
    </source>
</evidence>
<dbReference type="CDD" id="cd03127">
    <property type="entry name" value="tetraspanin_LEL"/>
    <property type="match status" value="1"/>
</dbReference>
<evidence type="ECO:0000313" key="6">
    <source>
        <dbReference type="EMBL" id="KAF2889081.1"/>
    </source>
</evidence>
<sequence>MIVICGVVVTIVAAIGTCGALTGSMCKLITYAVLLILLFVVQTAIVAYLMIVTNYESEDHESDFKKMVYRRFLLILIKYNRSAFAQEWIDIMQQHFQCCGIGHPCDWVILTNSTEVPDTCCTLGSPYCNQSNAFQRGCLLPIFDTIRENSDFFSGWLAFISMFEVCIF</sequence>
<dbReference type="EMBL" id="VTPC01071023">
    <property type="protein sequence ID" value="KAF2889081.1"/>
    <property type="molecule type" value="Genomic_DNA"/>
</dbReference>
<evidence type="ECO:0000256" key="4">
    <source>
        <dbReference type="ARBA" id="ARBA00023136"/>
    </source>
</evidence>
<organism evidence="6 7">
    <name type="scientific">Ignelater luminosus</name>
    <name type="common">Cucubano</name>
    <name type="synonym">Pyrophorus luminosus</name>
    <dbReference type="NCBI Taxonomy" id="2038154"/>
    <lineage>
        <taxon>Eukaryota</taxon>
        <taxon>Metazoa</taxon>
        <taxon>Ecdysozoa</taxon>
        <taxon>Arthropoda</taxon>
        <taxon>Hexapoda</taxon>
        <taxon>Insecta</taxon>
        <taxon>Pterygota</taxon>
        <taxon>Neoptera</taxon>
        <taxon>Endopterygota</taxon>
        <taxon>Coleoptera</taxon>
        <taxon>Polyphaga</taxon>
        <taxon>Elateriformia</taxon>
        <taxon>Elateroidea</taxon>
        <taxon>Elateridae</taxon>
        <taxon>Agrypninae</taxon>
        <taxon>Pyrophorini</taxon>
        <taxon>Ignelater</taxon>
    </lineage>
</organism>
<dbReference type="GO" id="GO:0005886">
    <property type="term" value="C:plasma membrane"/>
    <property type="evidence" value="ECO:0007669"/>
    <property type="project" value="TreeGrafter"/>
</dbReference>
<dbReference type="PANTHER" id="PTHR19282">
    <property type="entry name" value="TETRASPANIN"/>
    <property type="match status" value="1"/>
</dbReference>
<dbReference type="Pfam" id="PF00335">
    <property type="entry name" value="Tetraspanin"/>
    <property type="match status" value="1"/>
</dbReference>
<dbReference type="AlphaFoldDB" id="A0A8K0G7W2"/>
<dbReference type="Proteomes" id="UP000801492">
    <property type="component" value="Unassembled WGS sequence"/>
</dbReference>
<evidence type="ECO:0000256" key="2">
    <source>
        <dbReference type="ARBA" id="ARBA00022692"/>
    </source>
</evidence>
<keyword evidence="7" id="KW-1185">Reference proteome</keyword>
<dbReference type="InterPro" id="IPR008952">
    <property type="entry name" value="Tetraspanin_EC2_sf"/>
</dbReference>
<comment type="subcellular location">
    <subcellularLocation>
        <location evidence="1">Membrane</location>
        <topology evidence="1">Multi-pass membrane protein</topology>
    </subcellularLocation>
</comment>
<reference evidence="6" key="1">
    <citation type="submission" date="2019-08" db="EMBL/GenBank/DDBJ databases">
        <title>The genome of the North American firefly Photinus pyralis.</title>
        <authorList>
            <consortium name="Photinus pyralis genome working group"/>
            <person name="Fallon T.R."/>
            <person name="Sander Lower S.E."/>
            <person name="Weng J.-K."/>
        </authorList>
    </citation>
    <scope>NUCLEOTIDE SEQUENCE</scope>
    <source>
        <strain evidence="6">TRF0915ILg1</strain>
        <tissue evidence="6">Whole body</tissue>
    </source>
</reference>
<dbReference type="InterPro" id="IPR018499">
    <property type="entry name" value="Tetraspanin/Peripherin"/>
</dbReference>
<protein>
    <recommendedName>
        <fullName evidence="8">Tetraspanin</fullName>
    </recommendedName>
</protein>
<comment type="caution">
    <text evidence="6">The sequence shown here is derived from an EMBL/GenBank/DDBJ whole genome shotgun (WGS) entry which is preliminary data.</text>
</comment>
<dbReference type="Gene3D" id="1.10.1450.10">
    <property type="entry name" value="Tetraspanin"/>
    <property type="match status" value="1"/>
</dbReference>